<evidence type="ECO:0000256" key="6">
    <source>
        <dbReference type="PIRNR" id="PIRNR000535"/>
    </source>
</evidence>
<protein>
    <recommendedName>
        <fullName evidence="6">Phosphofructokinase</fullName>
    </recommendedName>
</protein>
<dbReference type="InterPro" id="IPR011611">
    <property type="entry name" value="PfkB_dom"/>
</dbReference>
<keyword evidence="9" id="KW-1185">Reference proteome</keyword>
<dbReference type="RefSeq" id="WP_025290513.1">
    <property type="nucleotide sequence ID" value="NZ_CP006644.1"/>
</dbReference>
<dbReference type="PANTHER" id="PTHR46566">
    <property type="entry name" value="1-PHOSPHOFRUCTOKINASE-RELATED"/>
    <property type="match status" value="1"/>
</dbReference>
<dbReference type="SUPFAM" id="SSF53613">
    <property type="entry name" value="Ribokinase-like"/>
    <property type="match status" value="1"/>
</dbReference>
<dbReference type="PIRSF" id="PIRSF000535">
    <property type="entry name" value="1PFK/6PFK/LacC"/>
    <property type="match status" value="1"/>
</dbReference>
<dbReference type="AlphaFoldDB" id="W0A531"/>
<evidence type="ECO:0000313" key="9">
    <source>
        <dbReference type="Proteomes" id="UP000018851"/>
    </source>
</evidence>
<dbReference type="Gene3D" id="3.40.1190.20">
    <property type="match status" value="1"/>
</dbReference>
<dbReference type="PATRIC" id="fig|1123269.5.peg.383"/>
<evidence type="ECO:0000256" key="4">
    <source>
        <dbReference type="ARBA" id="ARBA00022777"/>
    </source>
</evidence>
<dbReference type="GO" id="GO:0003872">
    <property type="term" value="F:6-phosphofructokinase activity"/>
    <property type="evidence" value="ECO:0007669"/>
    <property type="project" value="TreeGrafter"/>
</dbReference>
<dbReference type="OrthoDB" id="9801219at2"/>
<dbReference type="InterPro" id="IPR017583">
    <property type="entry name" value="Tagatose/fructose_Pkinase"/>
</dbReference>
<organism evidence="8 9">
    <name type="scientific">Sphingomonas sanxanigenens DSM 19645 = NX02</name>
    <dbReference type="NCBI Taxonomy" id="1123269"/>
    <lineage>
        <taxon>Bacteria</taxon>
        <taxon>Pseudomonadati</taxon>
        <taxon>Pseudomonadota</taxon>
        <taxon>Alphaproteobacteria</taxon>
        <taxon>Sphingomonadales</taxon>
        <taxon>Sphingomonadaceae</taxon>
        <taxon>Sphingomonas</taxon>
    </lineage>
</organism>
<dbReference type="NCBIfam" id="TIGR03168">
    <property type="entry name" value="1-PFK"/>
    <property type="match status" value="1"/>
</dbReference>
<gene>
    <name evidence="8" type="ORF">NX02_01925</name>
</gene>
<evidence type="ECO:0000256" key="5">
    <source>
        <dbReference type="ARBA" id="ARBA00022840"/>
    </source>
</evidence>
<evidence type="ECO:0000259" key="7">
    <source>
        <dbReference type="Pfam" id="PF00294"/>
    </source>
</evidence>
<dbReference type="GO" id="GO:0005524">
    <property type="term" value="F:ATP binding"/>
    <property type="evidence" value="ECO:0007669"/>
    <property type="project" value="UniProtKB-KW"/>
</dbReference>
<dbReference type="Pfam" id="PF00294">
    <property type="entry name" value="PfkB"/>
    <property type="match status" value="1"/>
</dbReference>
<dbReference type="HOGENOM" id="CLU_050013_0_2_5"/>
<evidence type="ECO:0000256" key="2">
    <source>
        <dbReference type="ARBA" id="ARBA00022679"/>
    </source>
</evidence>
<evidence type="ECO:0000313" key="8">
    <source>
        <dbReference type="EMBL" id="AHE52146.1"/>
    </source>
</evidence>
<proteinExistence type="inferred from homology"/>
<accession>W0A531</accession>
<dbReference type="FunFam" id="3.40.1190.20:FF:000001">
    <property type="entry name" value="Phosphofructokinase"/>
    <property type="match status" value="1"/>
</dbReference>
<dbReference type="GO" id="GO:0005829">
    <property type="term" value="C:cytosol"/>
    <property type="evidence" value="ECO:0007669"/>
    <property type="project" value="TreeGrafter"/>
</dbReference>
<dbReference type="PANTHER" id="PTHR46566:SF2">
    <property type="entry name" value="ATP-DEPENDENT 6-PHOSPHOFRUCTOKINASE ISOZYME 2"/>
    <property type="match status" value="1"/>
</dbReference>
<name>W0A531_9SPHN</name>
<dbReference type="KEGG" id="ssan:NX02_01925"/>
<keyword evidence="4 8" id="KW-0418">Kinase</keyword>
<dbReference type="InterPro" id="IPR029056">
    <property type="entry name" value="Ribokinase-like"/>
</dbReference>
<keyword evidence="5" id="KW-0067">ATP-binding</keyword>
<dbReference type="STRING" id="1123269.NX02_01925"/>
<keyword evidence="2 6" id="KW-0808">Transferase</keyword>
<dbReference type="CDD" id="cd01164">
    <property type="entry name" value="FruK_PfkB_like"/>
    <property type="match status" value="1"/>
</dbReference>
<evidence type="ECO:0000256" key="1">
    <source>
        <dbReference type="ARBA" id="ARBA00010688"/>
    </source>
</evidence>
<reference evidence="8 9" key="1">
    <citation type="submission" date="2013-07" db="EMBL/GenBank/DDBJ databases">
        <title>Completed genome of Sphingomonas sanxanigenens NX02.</title>
        <authorList>
            <person name="Ma T."/>
            <person name="Huang H."/>
            <person name="Wu M."/>
            <person name="Li X."/>
            <person name="Li G."/>
        </authorList>
    </citation>
    <scope>NUCLEOTIDE SEQUENCE [LARGE SCALE GENOMIC DNA]</scope>
    <source>
        <strain evidence="8 9">NX02</strain>
    </source>
</reference>
<evidence type="ECO:0000256" key="3">
    <source>
        <dbReference type="ARBA" id="ARBA00022741"/>
    </source>
</evidence>
<keyword evidence="3" id="KW-0547">Nucleotide-binding</keyword>
<sequence>MTNIVTVTLNPAIDGACAAQEVRHTHKIRTTNERYDAGGGGINVGRVIQRLGGDVLAVYLAGGATGTVLNGLVDQYALPRLCIDIEDHTRISLAVHEASTGREYRFVPEGPLIAQTEWQACLKALEAQVYDWLVLSGSLPRGVPEDFYVQAGEIARRRNARVILDTSGPALATTLAAGGIFLVKPSLGEFEQLIGERLRDPDSLAAAALSFTAKGDTVHLTVTMGHEGALLANADGIFRLPAIAVTAQSAVGAGDSFVGAMTHALATGRSTHDAFRYGLAAGTAAVMTPGNDLCHRDDVERLFAQLTE</sequence>
<dbReference type="Proteomes" id="UP000018851">
    <property type="component" value="Chromosome"/>
</dbReference>
<feature type="domain" description="Carbohydrate kinase PfkB" evidence="7">
    <location>
        <begin position="27"/>
        <end position="292"/>
    </location>
</feature>
<dbReference type="eggNOG" id="COG1105">
    <property type="taxonomic scope" value="Bacteria"/>
</dbReference>
<dbReference type="EMBL" id="CP006644">
    <property type="protein sequence ID" value="AHE52146.1"/>
    <property type="molecule type" value="Genomic_DNA"/>
</dbReference>
<comment type="similarity">
    <text evidence="1 6">Belongs to the carbohydrate kinase PfkB family.</text>
</comment>